<dbReference type="FunFam" id="3.30.160.60:FF:000100">
    <property type="entry name" value="Zinc finger 45-like"/>
    <property type="match status" value="1"/>
</dbReference>
<feature type="compositionally biased region" description="Low complexity" evidence="8">
    <location>
        <begin position="375"/>
        <end position="388"/>
    </location>
</feature>
<keyword evidence="6" id="KW-0539">Nucleus</keyword>
<evidence type="ECO:0000259" key="9">
    <source>
        <dbReference type="PROSITE" id="PS50157"/>
    </source>
</evidence>
<dbReference type="PROSITE" id="PS00028">
    <property type="entry name" value="ZINC_FINGER_C2H2_1"/>
    <property type="match status" value="3"/>
</dbReference>
<evidence type="ECO:0000256" key="5">
    <source>
        <dbReference type="ARBA" id="ARBA00022833"/>
    </source>
</evidence>
<protein>
    <recommendedName>
        <fullName evidence="9">C2H2-type domain-containing protein</fullName>
    </recommendedName>
</protein>
<organism evidence="10 11">
    <name type="scientific">Anopheles minimus</name>
    <dbReference type="NCBI Taxonomy" id="112268"/>
    <lineage>
        <taxon>Eukaryota</taxon>
        <taxon>Metazoa</taxon>
        <taxon>Ecdysozoa</taxon>
        <taxon>Arthropoda</taxon>
        <taxon>Hexapoda</taxon>
        <taxon>Insecta</taxon>
        <taxon>Pterygota</taxon>
        <taxon>Neoptera</taxon>
        <taxon>Endopterygota</taxon>
        <taxon>Diptera</taxon>
        <taxon>Nematocera</taxon>
        <taxon>Culicoidea</taxon>
        <taxon>Culicidae</taxon>
        <taxon>Anophelinae</taxon>
        <taxon>Anopheles</taxon>
    </lineage>
</organism>
<evidence type="ECO:0000256" key="1">
    <source>
        <dbReference type="ARBA" id="ARBA00004123"/>
    </source>
</evidence>
<feature type="compositionally biased region" description="Basic residues" evidence="8">
    <location>
        <begin position="412"/>
        <end position="422"/>
    </location>
</feature>
<dbReference type="STRING" id="112268.A0A182VT78"/>
<dbReference type="PROSITE" id="PS50157">
    <property type="entry name" value="ZINC_FINGER_C2H2_2"/>
    <property type="match status" value="3"/>
</dbReference>
<feature type="domain" description="C2H2-type" evidence="9">
    <location>
        <begin position="440"/>
        <end position="469"/>
    </location>
</feature>
<reference evidence="11" key="1">
    <citation type="submission" date="2013-03" db="EMBL/GenBank/DDBJ databases">
        <title>The Genome Sequence of Anopheles minimus MINIMUS1.</title>
        <authorList>
            <consortium name="The Broad Institute Genomics Platform"/>
            <person name="Neafsey D.E."/>
            <person name="Walton C."/>
            <person name="Walker B."/>
            <person name="Young S.K."/>
            <person name="Zeng Q."/>
            <person name="Gargeya S."/>
            <person name="Fitzgerald M."/>
            <person name="Haas B."/>
            <person name="Abouelleil A."/>
            <person name="Allen A.W."/>
            <person name="Alvarado L."/>
            <person name="Arachchi H.M."/>
            <person name="Berlin A.M."/>
            <person name="Chapman S.B."/>
            <person name="Gainer-Dewar J."/>
            <person name="Goldberg J."/>
            <person name="Griggs A."/>
            <person name="Gujja S."/>
            <person name="Hansen M."/>
            <person name="Howarth C."/>
            <person name="Imamovic A."/>
            <person name="Ireland A."/>
            <person name="Larimer J."/>
            <person name="McCowan C."/>
            <person name="Murphy C."/>
            <person name="Pearson M."/>
            <person name="Poon T.W."/>
            <person name="Priest M."/>
            <person name="Roberts A."/>
            <person name="Saif S."/>
            <person name="Shea T."/>
            <person name="Sisk P."/>
            <person name="Sykes S."/>
            <person name="Wortman J."/>
            <person name="Nusbaum C."/>
            <person name="Birren B."/>
        </authorList>
    </citation>
    <scope>NUCLEOTIDE SEQUENCE [LARGE SCALE GENOMIC DNA]</scope>
    <source>
        <strain evidence="11">MINIMUS1</strain>
    </source>
</reference>
<keyword evidence="4 7" id="KW-0863">Zinc-finger</keyword>
<feature type="compositionally biased region" description="Low complexity" evidence="8">
    <location>
        <begin position="349"/>
        <end position="361"/>
    </location>
</feature>
<dbReference type="GO" id="GO:0008270">
    <property type="term" value="F:zinc ion binding"/>
    <property type="evidence" value="ECO:0007669"/>
    <property type="project" value="UniProtKB-KW"/>
</dbReference>
<evidence type="ECO:0000256" key="4">
    <source>
        <dbReference type="ARBA" id="ARBA00022771"/>
    </source>
</evidence>
<dbReference type="AlphaFoldDB" id="A0A182VT78"/>
<dbReference type="Proteomes" id="UP000075920">
    <property type="component" value="Unassembled WGS sequence"/>
</dbReference>
<feature type="region of interest" description="Disordered" evidence="8">
    <location>
        <begin position="149"/>
        <end position="183"/>
    </location>
</feature>
<dbReference type="InterPro" id="IPR013087">
    <property type="entry name" value="Znf_C2H2_type"/>
</dbReference>
<dbReference type="EnsemblMetazoa" id="AMIN001268-RA">
    <property type="protein sequence ID" value="AMIN001268-PA"/>
    <property type="gene ID" value="AMIN001268"/>
</dbReference>
<feature type="region of interest" description="Disordered" evidence="8">
    <location>
        <begin position="297"/>
        <end position="391"/>
    </location>
</feature>
<feature type="region of interest" description="Disordered" evidence="8">
    <location>
        <begin position="112"/>
        <end position="135"/>
    </location>
</feature>
<dbReference type="SMART" id="SM00355">
    <property type="entry name" value="ZnF_C2H2"/>
    <property type="match status" value="3"/>
</dbReference>
<dbReference type="Pfam" id="PF00096">
    <property type="entry name" value="zf-C2H2"/>
    <property type="match status" value="3"/>
</dbReference>
<sequence length="522" mass="56790">MDVLFYTLHNNNNYDDTENDSTDSSSESTATAKIAAAAAAAAAATLAAAAVASQAPPSAFSPTHAHQLLSTLCGAGSAIVPGQSETPSNNNGSANDGATAAAALILAENNNSLSVNNNNYPSESDLETKPSTYRESPYPIYSNYCVQQRASPTHRTKAENHQKKSPAPGLGTHPAHHPHHPHHHLFPAQFLQAFSVHHHQQQQQQHEEQQQAALLTSVGINSHRRAHSPLSMMLDHQLHEQLHQLSAASVVHPPTVAKLLPGIPAPLAASIASIASSLPKNHPLSETATVAFQRLLQQQQQQHQQSANTTKAQTGNSGVFSRSRHNTNSTGSNSPDRYTGKLTDLRQRTGSTSSSNGGVNSEQPAASSTKRHVNDNNNGHSSSISSNSTPRHRLQLATASPGLLALGSELRHHHHHNHHHHQSSSTLSSMKGLTKNRKIHRCDATGCDKVYTKSSHLKAHKRTHTGEKPYICTWEGCVWRFARSDELTRHYRKHTGLKPFRCKLCTRSFSRSDHLSLHMKRH</sequence>
<comment type="subcellular location">
    <subcellularLocation>
        <location evidence="1">Nucleus</location>
    </subcellularLocation>
</comment>
<dbReference type="FunFam" id="3.30.160.60:FF:000021">
    <property type="entry name" value="Basic krueppel-like factor 3"/>
    <property type="match status" value="1"/>
</dbReference>
<dbReference type="GO" id="GO:0000981">
    <property type="term" value="F:DNA-binding transcription factor activity, RNA polymerase II-specific"/>
    <property type="evidence" value="ECO:0007669"/>
    <property type="project" value="TreeGrafter"/>
</dbReference>
<evidence type="ECO:0000256" key="7">
    <source>
        <dbReference type="PROSITE-ProRule" id="PRU00042"/>
    </source>
</evidence>
<keyword evidence="11" id="KW-1185">Reference proteome</keyword>
<dbReference type="PANTHER" id="PTHR23235">
    <property type="entry name" value="KRUEPPEL-LIKE TRANSCRIPTION FACTOR"/>
    <property type="match status" value="1"/>
</dbReference>
<keyword evidence="5" id="KW-0862">Zinc</keyword>
<evidence type="ECO:0000313" key="11">
    <source>
        <dbReference type="Proteomes" id="UP000075920"/>
    </source>
</evidence>
<evidence type="ECO:0000256" key="6">
    <source>
        <dbReference type="ARBA" id="ARBA00023242"/>
    </source>
</evidence>
<dbReference type="VEuPathDB" id="VectorBase:AMIN001268"/>
<dbReference type="PANTHER" id="PTHR23235:SF48">
    <property type="entry name" value="KRUEPPEL-LIKE FACTOR 3"/>
    <property type="match status" value="1"/>
</dbReference>
<keyword evidence="2" id="KW-0479">Metal-binding</keyword>
<feature type="domain" description="C2H2-type" evidence="9">
    <location>
        <begin position="470"/>
        <end position="499"/>
    </location>
</feature>
<dbReference type="FunFam" id="3.30.160.60:FF:000018">
    <property type="entry name" value="Krueppel-like factor 15"/>
    <property type="match status" value="1"/>
</dbReference>
<evidence type="ECO:0000313" key="10">
    <source>
        <dbReference type="EnsemblMetazoa" id="AMIN001268-PA"/>
    </source>
</evidence>
<keyword evidence="3" id="KW-0677">Repeat</keyword>
<reference evidence="10" key="2">
    <citation type="submission" date="2020-05" db="UniProtKB">
        <authorList>
            <consortium name="EnsemblMetazoa"/>
        </authorList>
    </citation>
    <scope>IDENTIFICATION</scope>
    <source>
        <strain evidence="10">MINIMUS1</strain>
    </source>
</reference>
<dbReference type="InterPro" id="IPR036236">
    <property type="entry name" value="Znf_C2H2_sf"/>
</dbReference>
<dbReference type="Gene3D" id="3.30.160.60">
    <property type="entry name" value="Classic Zinc Finger"/>
    <property type="match status" value="3"/>
</dbReference>
<proteinExistence type="predicted"/>
<evidence type="ECO:0000256" key="8">
    <source>
        <dbReference type="SAM" id="MobiDB-lite"/>
    </source>
</evidence>
<feature type="region of interest" description="Disordered" evidence="8">
    <location>
        <begin position="412"/>
        <end position="431"/>
    </location>
</feature>
<feature type="compositionally biased region" description="Polar residues" evidence="8">
    <location>
        <begin position="306"/>
        <end position="336"/>
    </location>
</feature>
<name>A0A182VT78_9DIPT</name>
<dbReference type="SUPFAM" id="SSF57667">
    <property type="entry name" value="beta-beta-alpha zinc fingers"/>
    <property type="match status" value="2"/>
</dbReference>
<evidence type="ECO:0000256" key="2">
    <source>
        <dbReference type="ARBA" id="ARBA00022723"/>
    </source>
</evidence>
<accession>A0A182VT78</accession>
<feature type="compositionally biased region" description="Basic residues" evidence="8">
    <location>
        <begin position="174"/>
        <end position="183"/>
    </location>
</feature>
<feature type="domain" description="C2H2-type" evidence="9">
    <location>
        <begin position="500"/>
        <end position="522"/>
    </location>
</feature>
<evidence type="ECO:0000256" key="3">
    <source>
        <dbReference type="ARBA" id="ARBA00022737"/>
    </source>
</evidence>
<dbReference type="GO" id="GO:0000978">
    <property type="term" value="F:RNA polymerase II cis-regulatory region sequence-specific DNA binding"/>
    <property type="evidence" value="ECO:0007669"/>
    <property type="project" value="TreeGrafter"/>
</dbReference>
<dbReference type="GO" id="GO:0005634">
    <property type="term" value="C:nucleus"/>
    <property type="evidence" value="ECO:0007669"/>
    <property type="project" value="UniProtKB-SubCell"/>
</dbReference>